<protein>
    <submittedName>
        <fullName evidence="2">Uncharacterized protein</fullName>
    </submittedName>
</protein>
<keyword evidence="1" id="KW-0472">Membrane</keyword>
<comment type="caution">
    <text evidence="2">The sequence shown here is derived from an EMBL/GenBank/DDBJ whole genome shotgun (WGS) entry which is preliminary data.</text>
</comment>
<keyword evidence="3" id="KW-1185">Reference proteome</keyword>
<evidence type="ECO:0000313" key="2">
    <source>
        <dbReference type="EMBL" id="GMR56784.1"/>
    </source>
</evidence>
<sequence length="78" mass="9235">LLWDVDRTAYGRGESRRGVYYLNLLGNFFLFVDIIVSLVIIHNLLLLNLISHEVRTDWLNKRINCSNFPELQSREELE</sequence>
<evidence type="ECO:0000256" key="1">
    <source>
        <dbReference type="SAM" id="Phobius"/>
    </source>
</evidence>
<dbReference type="Proteomes" id="UP001328107">
    <property type="component" value="Unassembled WGS sequence"/>
</dbReference>
<keyword evidence="1" id="KW-0812">Transmembrane</keyword>
<reference evidence="3" key="1">
    <citation type="submission" date="2022-10" db="EMBL/GenBank/DDBJ databases">
        <title>Genome assembly of Pristionchus species.</title>
        <authorList>
            <person name="Yoshida K."/>
            <person name="Sommer R.J."/>
        </authorList>
    </citation>
    <scope>NUCLEOTIDE SEQUENCE [LARGE SCALE GENOMIC DNA]</scope>
    <source>
        <strain evidence="3">RS5460</strain>
    </source>
</reference>
<feature type="transmembrane region" description="Helical" evidence="1">
    <location>
        <begin position="20"/>
        <end position="45"/>
    </location>
</feature>
<proteinExistence type="predicted"/>
<evidence type="ECO:0000313" key="3">
    <source>
        <dbReference type="Proteomes" id="UP001328107"/>
    </source>
</evidence>
<keyword evidence="1" id="KW-1133">Transmembrane helix</keyword>
<accession>A0AAN5D700</accession>
<gene>
    <name evidence="2" type="ORF">PMAYCL1PPCAC_26979</name>
</gene>
<feature type="non-terminal residue" evidence="2">
    <location>
        <position position="1"/>
    </location>
</feature>
<name>A0AAN5D700_9BILA</name>
<dbReference type="AlphaFoldDB" id="A0AAN5D700"/>
<feature type="non-terminal residue" evidence="2">
    <location>
        <position position="78"/>
    </location>
</feature>
<organism evidence="2 3">
    <name type="scientific">Pristionchus mayeri</name>
    <dbReference type="NCBI Taxonomy" id="1317129"/>
    <lineage>
        <taxon>Eukaryota</taxon>
        <taxon>Metazoa</taxon>
        <taxon>Ecdysozoa</taxon>
        <taxon>Nematoda</taxon>
        <taxon>Chromadorea</taxon>
        <taxon>Rhabditida</taxon>
        <taxon>Rhabditina</taxon>
        <taxon>Diplogasteromorpha</taxon>
        <taxon>Diplogasteroidea</taxon>
        <taxon>Neodiplogasteridae</taxon>
        <taxon>Pristionchus</taxon>
    </lineage>
</organism>
<dbReference type="EMBL" id="BTRK01000006">
    <property type="protein sequence ID" value="GMR56784.1"/>
    <property type="molecule type" value="Genomic_DNA"/>
</dbReference>